<dbReference type="GO" id="GO:0003824">
    <property type="term" value="F:catalytic activity"/>
    <property type="evidence" value="ECO:0007669"/>
    <property type="project" value="InterPro"/>
</dbReference>
<dbReference type="GO" id="GO:0006506">
    <property type="term" value="P:GPI anchor biosynthetic process"/>
    <property type="evidence" value="ECO:0007669"/>
    <property type="project" value="TreeGrafter"/>
</dbReference>
<dbReference type="Gene3D" id="3.60.10.10">
    <property type="entry name" value="Endonuclease/exonuclease/phosphatase"/>
    <property type="match status" value="1"/>
</dbReference>
<dbReference type="AlphaFoldDB" id="A0A1F5GAM9"/>
<dbReference type="InterPro" id="IPR051916">
    <property type="entry name" value="GPI-anchor_lipid_remodeler"/>
</dbReference>
<evidence type="ECO:0000313" key="2">
    <source>
        <dbReference type="EMBL" id="OGD88894.1"/>
    </source>
</evidence>
<name>A0A1F5GAM9_9BACT</name>
<dbReference type="PANTHER" id="PTHR14859:SF1">
    <property type="entry name" value="PGAP2-INTERACTING PROTEIN"/>
    <property type="match status" value="1"/>
</dbReference>
<dbReference type="STRING" id="1797714.A3D04_03790"/>
<feature type="domain" description="Endonuclease/exonuclease/phosphatase" evidence="1">
    <location>
        <begin position="10"/>
        <end position="247"/>
    </location>
</feature>
<dbReference type="InterPro" id="IPR036691">
    <property type="entry name" value="Endo/exonu/phosph_ase_sf"/>
</dbReference>
<accession>A0A1F5GAM9</accession>
<evidence type="ECO:0000313" key="3">
    <source>
        <dbReference type="Proteomes" id="UP000177369"/>
    </source>
</evidence>
<dbReference type="Pfam" id="PF03372">
    <property type="entry name" value="Exo_endo_phos"/>
    <property type="match status" value="1"/>
</dbReference>
<gene>
    <name evidence="2" type="ORF">A3D04_03790</name>
</gene>
<comment type="caution">
    <text evidence="2">The sequence shown here is derived from an EMBL/GenBank/DDBJ whole genome shotgun (WGS) entry which is preliminary data.</text>
</comment>
<reference evidence="2 3" key="1">
    <citation type="journal article" date="2016" name="Nat. Commun.">
        <title>Thousands of microbial genomes shed light on interconnected biogeochemical processes in an aquifer system.</title>
        <authorList>
            <person name="Anantharaman K."/>
            <person name="Brown C.T."/>
            <person name="Hug L.A."/>
            <person name="Sharon I."/>
            <person name="Castelle C.J."/>
            <person name="Probst A.J."/>
            <person name="Thomas B.C."/>
            <person name="Singh A."/>
            <person name="Wilkins M.J."/>
            <person name="Karaoz U."/>
            <person name="Brodie E.L."/>
            <person name="Williams K.H."/>
            <person name="Hubbard S.S."/>
            <person name="Banfield J.F."/>
        </authorList>
    </citation>
    <scope>NUCLEOTIDE SEQUENCE [LARGE SCALE GENOMIC DNA]</scope>
</reference>
<dbReference type="Proteomes" id="UP000177369">
    <property type="component" value="Unassembled WGS sequence"/>
</dbReference>
<dbReference type="EMBL" id="MFBD01000017">
    <property type="protein sequence ID" value="OGD88894.1"/>
    <property type="molecule type" value="Genomic_DNA"/>
</dbReference>
<proteinExistence type="predicted"/>
<organism evidence="2 3">
    <name type="scientific">Candidatus Curtissbacteria bacterium RIFCSPHIGHO2_02_FULL_40_16b</name>
    <dbReference type="NCBI Taxonomy" id="1797714"/>
    <lineage>
        <taxon>Bacteria</taxon>
        <taxon>Candidatus Curtissiibacteriota</taxon>
    </lineage>
</organism>
<evidence type="ECO:0000259" key="1">
    <source>
        <dbReference type="Pfam" id="PF03372"/>
    </source>
</evidence>
<dbReference type="InterPro" id="IPR005135">
    <property type="entry name" value="Endo/exonuclease/phosphatase"/>
</dbReference>
<dbReference type="SUPFAM" id="SSF56219">
    <property type="entry name" value="DNase I-like"/>
    <property type="match status" value="1"/>
</dbReference>
<dbReference type="GO" id="GO:0016020">
    <property type="term" value="C:membrane"/>
    <property type="evidence" value="ECO:0007669"/>
    <property type="project" value="GOC"/>
</dbReference>
<protein>
    <recommendedName>
        <fullName evidence="1">Endonuclease/exonuclease/phosphatase domain-containing protein</fullName>
    </recommendedName>
</protein>
<sequence>MKKIKFIQVNIFKGKYLNDLIDFLKWEDPDFIAMQEVTTYGFNLSGDKTLDLFEFLEKRLTMTGAYNGDLKLKSDSRSRFGNALLSKHEIIKTNTIALKNFRPVTLEELDGVNAAEIRPLISRNLLSAVVKIEEKEINLMSWHGAWTAPPTDTFETMRQAKMVAEYIESLDSPFLLGGDLNNVPNSRTVGLINRVANNLMDFGKIKQTTHPKVHKIVPRGFLVDYIFTSKHFTVEKLTVPEITVSDHLPIVAELELNYQPDGLPYAP</sequence>
<dbReference type="PANTHER" id="PTHR14859">
    <property type="entry name" value="CALCOFLUOR WHITE HYPERSENSITIVE PROTEIN PRECURSOR"/>
    <property type="match status" value="1"/>
</dbReference>